<comment type="caution">
    <text evidence="1">The sequence shown here is derived from an EMBL/GenBank/DDBJ whole genome shotgun (WGS) entry which is preliminary data.</text>
</comment>
<dbReference type="Proteomes" id="UP001605989">
    <property type="component" value="Unassembled WGS sequence"/>
</dbReference>
<evidence type="ECO:0000313" key="2">
    <source>
        <dbReference type="Proteomes" id="UP001605989"/>
    </source>
</evidence>
<accession>A0ABW7DP02</accession>
<dbReference type="RefSeq" id="WP_162816271.1">
    <property type="nucleotide sequence ID" value="NZ_CP011940.1"/>
</dbReference>
<proteinExistence type="predicted"/>
<evidence type="ECO:0008006" key="3">
    <source>
        <dbReference type="Google" id="ProtNLM"/>
    </source>
</evidence>
<protein>
    <recommendedName>
        <fullName evidence="3">C2H2-type domain-containing protein</fullName>
    </recommendedName>
</protein>
<keyword evidence="2" id="KW-1185">Reference proteome</keyword>
<organism evidence="1 2">
    <name type="scientific">Megasphaera hexanoica</name>
    <dbReference type="NCBI Taxonomy" id="1675036"/>
    <lineage>
        <taxon>Bacteria</taxon>
        <taxon>Bacillati</taxon>
        <taxon>Bacillota</taxon>
        <taxon>Negativicutes</taxon>
        <taxon>Veillonellales</taxon>
        <taxon>Veillonellaceae</taxon>
        <taxon>Megasphaera</taxon>
    </lineage>
</organism>
<dbReference type="EMBL" id="JBIEKR010000006">
    <property type="protein sequence ID" value="MFG6273096.1"/>
    <property type="molecule type" value="Genomic_DNA"/>
</dbReference>
<reference evidence="1 2" key="1">
    <citation type="submission" date="2024-10" db="EMBL/GenBank/DDBJ databases">
        <authorList>
            <person name="Sang B.-I."/>
            <person name="Prabhaharan D."/>
        </authorList>
    </citation>
    <scope>NUCLEOTIDE SEQUENCE [LARGE SCALE GENOMIC DNA]</scope>
    <source>
        <strain evidence="1 2">MH</strain>
    </source>
</reference>
<evidence type="ECO:0000313" key="1">
    <source>
        <dbReference type="EMBL" id="MFG6273096.1"/>
    </source>
</evidence>
<gene>
    <name evidence="1" type="ORF">ACGTZG_07825</name>
</gene>
<name>A0ABW7DP02_9FIRM</name>
<sequence length="112" mass="13011">MMTTEYVCDKCGKHWHSKEEAVLCEKSHTKVTGVEVPPGGYGNGVTTRLTKWDIPNVVYVKFNWMGEPKQARYVLTDSDYFRPDEWTTRAKKNRDLFFSKGDEIDTVKENDK</sequence>